<evidence type="ECO:0000259" key="1">
    <source>
        <dbReference type="Pfam" id="PF26593"/>
    </source>
</evidence>
<organism evidence="2 3">
    <name type="scientific">Candidatus Yonathbacteria bacterium RIFOXYD1_FULL_52_36</name>
    <dbReference type="NCBI Taxonomy" id="1802730"/>
    <lineage>
        <taxon>Bacteria</taxon>
        <taxon>Candidatus Yonathiibacteriota</taxon>
    </lineage>
</organism>
<sequence>MAISSKPAQQFVPIKEIRDGIVVLKNGEMRMVLLASSINFALKSSDEQIAIIYQFQNFLNSLDFSVQFFIESRRLDIRPYLATLSERLGQETNEMMRIQIKEYIDFVRKFTDSASIMQKTFFIIVPYAGFAPAAQDAMRGLLSKKPARGASAVSSEAFEEASSQLEQRANIVRQGLARTGVRVVPLGTEEVTELYYKIFNPSDTEKSIG</sequence>
<feature type="domain" description="TraC-like" evidence="1">
    <location>
        <begin position="22"/>
        <end position="126"/>
    </location>
</feature>
<name>A0A1G2SI30_9BACT</name>
<reference evidence="2 3" key="1">
    <citation type="journal article" date="2016" name="Nat. Commun.">
        <title>Thousands of microbial genomes shed light on interconnected biogeochemical processes in an aquifer system.</title>
        <authorList>
            <person name="Anantharaman K."/>
            <person name="Brown C.T."/>
            <person name="Hug L.A."/>
            <person name="Sharon I."/>
            <person name="Castelle C.J."/>
            <person name="Probst A.J."/>
            <person name="Thomas B.C."/>
            <person name="Singh A."/>
            <person name="Wilkins M.J."/>
            <person name="Karaoz U."/>
            <person name="Brodie E.L."/>
            <person name="Williams K.H."/>
            <person name="Hubbard S.S."/>
            <person name="Banfield J.F."/>
        </authorList>
    </citation>
    <scope>NUCLEOTIDE SEQUENCE [LARGE SCALE GENOMIC DNA]</scope>
</reference>
<gene>
    <name evidence="2" type="ORF">A2591_00350</name>
</gene>
<dbReference type="InterPro" id="IPR058596">
    <property type="entry name" value="TraC-like_dom"/>
</dbReference>
<evidence type="ECO:0000313" key="2">
    <source>
        <dbReference type="EMBL" id="OHA84696.1"/>
    </source>
</evidence>
<dbReference type="EMBL" id="MHUZ01000036">
    <property type="protein sequence ID" value="OHA84696.1"/>
    <property type="molecule type" value="Genomic_DNA"/>
</dbReference>
<dbReference type="STRING" id="1802730.A2591_00350"/>
<comment type="caution">
    <text evidence="2">The sequence shown here is derived from an EMBL/GenBank/DDBJ whole genome shotgun (WGS) entry which is preliminary data.</text>
</comment>
<accession>A0A1G2SI30</accession>
<proteinExistence type="predicted"/>
<evidence type="ECO:0000313" key="3">
    <source>
        <dbReference type="Proteomes" id="UP000178168"/>
    </source>
</evidence>
<dbReference type="Pfam" id="PF26593">
    <property type="entry name" value="TraC-like"/>
    <property type="match status" value="1"/>
</dbReference>
<dbReference type="AlphaFoldDB" id="A0A1G2SI30"/>
<dbReference type="Proteomes" id="UP000178168">
    <property type="component" value="Unassembled WGS sequence"/>
</dbReference>
<protein>
    <recommendedName>
        <fullName evidence="1">TraC-like domain-containing protein</fullName>
    </recommendedName>
</protein>